<dbReference type="InterPro" id="IPR022169">
    <property type="entry name" value="DUF3701"/>
</dbReference>
<sequence length="555" mass="60888">MSSAVPRAGQPVRRRQRPPVAPTQLLGPHHFAYYRGYLQGLDLGRLAARYLAPGLDLRQARTTLGWIETELARGVKRLATRPRSDGEAAILTEKTWLAMIVPPSTESATARRTRQRKLLRALDALQPLLLVRPLPGDAVAGWFTLAIAGRLAETGWATLATLGAAIVADPRSWYRHAHGIGEATAREIEAWLQAHAMTPPRADRPDARDTSPPGLAPLESLRHAAAQADVLAIQTWLADYGPEGSHTWRAYRTQAERFLLWTVFARGRALAGLDASDAEAYLAFLADPQPAGQWVGRRGTPRNRHDWRPFEGPLSASSIRHAAKILKTLCAWLTRQGHLRDNPFASAAQTEVAAAPRIQADRSLSRIQWQHLKRYVAALPADDPRTARLQFMLRLVHATGLRVSEQAQLTVAHLSQADGWRLDVPGNRPRTNALPDTVIDALRDHMEARGLGRDIERLPGDTPLIGRVLREADDTPLSVAQVAAIWKRCFTRAGQALADEDPTAATRFAQASAHWLRHTAGAQALARGVGRKAVQRQLGHASVSTSAAYANPDLH</sequence>
<name>A0A2N5C4P8_9BURK</name>
<dbReference type="InterPro" id="IPR011010">
    <property type="entry name" value="DNA_brk_join_enz"/>
</dbReference>
<proteinExistence type="inferred from homology"/>
<dbReference type="InterPro" id="IPR013762">
    <property type="entry name" value="Integrase-like_cat_sf"/>
</dbReference>
<dbReference type="CDD" id="cd00397">
    <property type="entry name" value="DNA_BRE_C"/>
    <property type="match status" value="1"/>
</dbReference>
<dbReference type="GO" id="GO:0015074">
    <property type="term" value="P:DNA integration"/>
    <property type="evidence" value="ECO:0007669"/>
    <property type="project" value="UniProtKB-KW"/>
</dbReference>
<dbReference type="GO" id="GO:0006310">
    <property type="term" value="P:DNA recombination"/>
    <property type="evidence" value="ECO:0007669"/>
    <property type="project" value="UniProtKB-KW"/>
</dbReference>
<keyword evidence="3" id="KW-0238">DNA-binding</keyword>
<gene>
    <name evidence="7" type="ORF">CYJ10_28170</name>
</gene>
<dbReference type="InterPro" id="IPR002104">
    <property type="entry name" value="Integrase_catalytic"/>
</dbReference>
<dbReference type="SUPFAM" id="SSF56349">
    <property type="entry name" value="DNA breaking-rejoining enzymes"/>
    <property type="match status" value="1"/>
</dbReference>
<evidence type="ECO:0000256" key="1">
    <source>
        <dbReference type="ARBA" id="ARBA00008857"/>
    </source>
</evidence>
<keyword evidence="2" id="KW-0229">DNA integration</keyword>
<dbReference type="PROSITE" id="PS51898">
    <property type="entry name" value="TYR_RECOMBINASE"/>
    <property type="match status" value="1"/>
</dbReference>
<dbReference type="Pfam" id="PF00589">
    <property type="entry name" value="Phage_integrase"/>
    <property type="match status" value="1"/>
</dbReference>
<feature type="region of interest" description="Disordered" evidence="5">
    <location>
        <begin position="1"/>
        <end position="24"/>
    </location>
</feature>
<protein>
    <submittedName>
        <fullName evidence="7">Integrase</fullName>
    </submittedName>
</protein>
<comment type="similarity">
    <text evidence="1">Belongs to the 'phage' integrase family.</text>
</comment>
<accession>A0A2N5C4P8</accession>
<dbReference type="Gene3D" id="1.10.443.10">
    <property type="entry name" value="Intergrase catalytic core"/>
    <property type="match status" value="1"/>
</dbReference>
<organism evidence="7 8">
    <name type="scientific">Cupriavidus pauculus</name>
    <dbReference type="NCBI Taxonomy" id="82633"/>
    <lineage>
        <taxon>Bacteria</taxon>
        <taxon>Pseudomonadati</taxon>
        <taxon>Pseudomonadota</taxon>
        <taxon>Betaproteobacteria</taxon>
        <taxon>Burkholderiales</taxon>
        <taxon>Burkholderiaceae</taxon>
        <taxon>Cupriavidus</taxon>
    </lineage>
</organism>
<dbReference type="Pfam" id="PF12482">
    <property type="entry name" value="DUF3701"/>
    <property type="match status" value="1"/>
</dbReference>
<reference evidence="7 8" key="1">
    <citation type="submission" date="2017-12" db="EMBL/GenBank/DDBJ databases">
        <title>Genome sequence of the active heterotrophic nitrifier-denitrifier, Cupriavidus pauculus UM1.</title>
        <authorList>
            <person name="Putonti C."/>
            <person name="Castignetti D."/>
        </authorList>
    </citation>
    <scope>NUCLEOTIDE SEQUENCE [LARGE SCALE GENOMIC DNA]</scope>
    <source>
        <strain evidence="7 8">UM1</strain>
    </source>
</reference>
<dbReference type="PANTHER" id="PTHR30349">
    <property type="entry name" value="PHAGE INTEGRASE-RELATED"/>
    <property type="match status" value="1"/>
</dbReference>
<dbReference type="InterPro" id="IPR050090">
    <property type="entry name" value="Tyrosine_recombinase_XerCD"/>
</dbReference>
<evidence type="ECO:0000256" key="5">
    <source>
        <dbReference type="SAM" id="MobiDB-lite"/>
    </source>
</evidence>
<dbReference type="EMBL" id="PJRP01000019">
    <property type="protein sequence ID" value="PLP97199.1"/>
    <property type="molecule type" value="Genomic_DNA"/>
</dbReference>
<evidence type="ECO:0000313" key="8">
    <source>
        <dbReference type="Proteomes" id="UP000234341"/>
    </source>
</evidence>
<evidence type="ECO:0000313" key="7">
    <source>
        <dbReference type="EMBL" id="PLP97199.1"/>
    </source>
</evidence>
<dbReference type="OrthoDB" id="8610787at2"/>
<dbReference type="Gene3D" id="1.10.150.130">
    <property type="match status" value="1"/>
</dbReference>
<evidence type="ECO:0000256" key="3">
    <source>
        <dbReference type="ARBA" id="ARBA00023125"/>
    </source>
</evidence>
<evidence type="ECO:0000259" key="6">
    <source>
        <dbReference type="PROSITE" id="PS51898"/>
    </source>
</evidence>
<dbReference type="AlphaFoldDB" id="A0A2N5C4P8"/>
<dbReference type="GO" id="GO:0003677">
    <property type="term" value="F:DNA binding"/>
    <property type="evidence" value="ECO:0007669"/>
    <property type="project" value="UniProtKB-KW"/>
</dbReference>
<feature type="compositionally biased region" description="Low complexity" evidence="5">
    <location>
        <begin position="1"/>
        <end position="11"/>
    </location>
</feature>
<feature type="domain" description="Tyr recombinase" evidence="6">
    <location>
        <begin position="362"/>
        <end position="555"/>
    </location>
</feature>
<evidence type="ECO:0000256" key="4">
    <source>
        <dbReference type="ARBA" id="ARBA00023172"/>
    </source>
</evidence>
<evidence type="ECO:0000256" key="2">
    <source>
        <dbReference type="ARBA" id="ARBA00022908"/>
    </source>
</evidence>
<comment type="caution">
    <text evidence="7">The sequence shown here is derived from an EMBL/GenBank/DDBJ whole genome shotgun (WGS) entry which is preliminary data.</text>
</comment>
<dbReference type="PANTHER" id="PTHR30349:SF41">
    <property type="entry name" value="INTEGRASE_RECOMBINASE PROTEIN MJ0367-RELATED"/>
    <property type="match status" value="1"/>
</dbReference>
<dbReference type="InterPro" id="IPR010998">
    <property type="entry name" value="Integrase_recombinase_N"/>
</dbReference>
<dbReference type="Proteomes" id="UP000234341">
    <property type="component" value="Unassembled WGS sequence"/>
</dbReference>
<keyword evidence="4" id="KW-0233">DNA recombination</keyword>